<feature type="transmembrane region" description="Helical" evidence="1">
    <location>
        <begin position="12"/>
        <end position="29"/>
    </location>
</feature>
<evidence type="ECO:0000313" key="2">
    <source>
        <dbReference type="EMBL" id="SDF05721.1"/>
    </source>
</evidence>
<protein>
    <submittedName>
        <fullName evidence="2">Uncharacterized protein</fullName>
    </submittedName>
</protein>
<dbReference type="Proteomes" id="UP000199045">
    <property type="component" value="Unassembled WGS sequence"/>
</dbReference>
<dbReference type="AlphaFoldDB" id="A0A1G7HYY2"/>
<evidence type="ECO:0000256" key="1">
    <source>
        <dbReference type="SAM" id="Phobius"/>
    </source>
</evidence>
<sequence length="247" mass="27744">MLLFLEIRGLIYYFLLWDLVFVVCCRYRGRTAQQTTGERYHYPGVFNPALQTTGLLTESYCVLLIIFYCGIRYLLCLLPLPGANRATNNGGTLSLSRGFQPRATNNGTPNGVLLCFVNYFLLWDLVFVVCCRSRGRKPAQHPRGNVIIQSGAPIIFHTRGFQPRATNNGTPTGVLLCFVNYFLLWDLVFVVFVVVPGVKNPHNTPGETLLFNPGPAIIFRPRGFQPRVTNNGTPNGVLLCFVNYFLL</sequence>
<keyword evidence="1" id="KW-1133">Transmembrane helix</keyword>
<dbReference type="EMBL" id="FNBN01000001">
    <property type="protein sequence ID" value="SDF05721.1"/>
    <property type="molecule type" value="Genomic_DNA"/>
</dbReference>
<evidence type="ECO:0000313" key="3">
    <source>
        <dbReference type="Proteomes" id="UP000199045"/>
    </source>
</evidence>
<feature type="transmembrane region" description="Helical" evidence="1">
    <location>
        <begin position="60"/>
        <end position="80"/>
    </location>
</feature>
<accession>A0A1G7HYY2</accession>
<name>A0A1G7HYY2_CHIFI</name>
<feature type="transmembrane region" description="Helical" evidence="1">
    <location>
        <begin position="174"/>
        <end position="195"/>
    </location>
</feature>
<keyword evidence="1" id="KW-0472">Membrane</keyword>
<feature type="transmembrane region" description="Helical" evidence="1">
    <location>
        <begin position="111"/>
        <end position="131"/>
    </location>
</feature>
<reference evidence="2 3" key="1">
    <citation type="submission" date="2016-10" db="EMBL/GenBank/DDBJ databases">
        <authorList>
            <person name="de Groot N.N."/>
        </authorList>
    </citation>
    <scope>NUCLEOTIDE SEQUENCE [LARGE SCALE GENOMIC DNA]</scope>
    <source>
        <strain evidence="2 3">DSM 527</strain>
    </source>
</reference>
<proteinExistence type="predicted"/>
<organism evidence="2 3">
    <name type="scientific">Chitinophaga filiformis</name>
    <name type="common">Myxococcus filiformis</name>
    <name type="synonym">Flexibacter filiformis</name>
    <dbReference type="NCBI Taxonomy" id="104663"/>
    <lineage>
        <taxon>Bacteria</taxon>
        <taxon>Pseudomonadati</taxon>
        <taxon>Bacteroidota</taxon>
        <taxon>Chitinophagia</taxon>
        <taxon>Chitinophagales</taxon>
        <taxon>Chitinophagaceae</taxon>
        <taxon>Chitinophaga</taxon>
    </lineage>
</organism>
<gene>
    <name evidence="2" type="ORF">SAMN04488121_101656</name>
</gene>
<dbReference type="STRING" id="104663.SAMN04488121_101656"/>
<keyword evidence="1" id="KW-0812">Transmembrane</keyword>